<comment type="caution">
    <text evidence="14">The sequence shown here is derived from an EMBL/GenBank/DDBJ whole genome shotgun (WGS) entry which is preliminary data.</text>
</comment>
<dbReference type="GO" id="GO:0005125">
    <property type="term" value="F:cytokine activity"/>
    <property type="evidence" value="ECO:0007669"/>
    <property type="project" value="TreeGrafter"/>
</dbReference>
<evidence type="ECO:0000256" key="8">
    <source>
        <dbReference type="ARBA" id="ARBA00023057"/>
    </source>
</evidence>
<dbReference type="Gene3D" id="1.20.1250.10">
    <property type="match status" value="1"/>
</dbReference>
<protein>
    <recommendedName>
        <fullName evidence="4 11">Erythropoietin</fullName>
    </recommendedName>
</protein>
<dbReference type="GO" id="GO:0005179">
    <property type="term" value="F:hormone activity"/>
    <property type="evidence" value="ECO:0007669"/>
    <property type="project" value="UniProtKB-KW"/>
</dbReference>
<evidence type="ECO:0000256" key="13">
    <source>
        <dbReference type="SAM" id="SignalP"/>
    </source>
</evidence>
<dbReference type="InterPro" id="IPR003013">
    <property type="entry name" value="Erythroptn"/>
</dbReference>
<feature type="disulfide bond" evidence="12">
    <location>
        <begin position="52"/>
        <end position="56"/>
    </location>
</feature>
<dbReference type="OrthoDB" id="9892121at2759"/>
<evidence type="ECO:0000256" key="4">
    <source>
        <dbReference type="ARBA" id="ARBA00015421"/>
    </source>
</evidence>
<accession>A0A9D3T109</accession>
<evidence type="ECO:0000256" key="5">
    <source>
        <dbReference type="ARBA" id="ARBA00022525"/>
    </source>
</evidence>
<dbReference type="PIRSF" id="PIRSF001951">
    <property type="entry name" value="EPO"/>
    <property type="match status" value="1"/>
</dbReference>
<proteinExistence type="inferred from homology"/>
<dbReference type="PANTHER" id="PTHR10370:SF0">
    <property type="entry name" value="ERYTHROPOIETIN"/>
    <property type="match status" value="1"/>
</dbReference>
<dbReference type="GO" id="GO:0005128">
    <property type="term" value="F:erythropoietin receptor binding"/>
    <property type="evidence" value="ECO:0007669"/>
    <property type="project" value="InterPro"/>
</dbReference>
<dbReference type="PANTHER" id="PTHR10370">
    <property type="entry name" value="ERYTHROPOIETIN"/>
    <property type="match status" value="1"/>
</dbReference>
<keyword evidence="8 11" id="KW-0265">Erythrocyte maturation</keyword>
<evidence type="ECO:0000256" key="3">
    <source>
        <dbReference type="ARBA" id="ARBA00005782"/>
    </source>
</evidence>
<comment type="similarity">
    <text evidence="3 11">Belongs to the EPO/TPO family.</text>
</comment>
<dbReference type="GO" id="GO:0048823">
    <property type="term" value="P:nucleate erythrocyte development"/>
    <property type="evidence" value="ECO:0007669"/>
    <property type="project" value="TreeGrafter"/>
</dbReference>
<gene>
    <name evidence="14" type="ORF">MATL_G00174940</name>
</gene>
<dbReference type="AlphaFoldDB" id="A0A9D3T109"/>
<evidence type="ECO:0000256" key="7">
    <source>
        <dbReference type="ARBA" id="ARBA00022729"/>
    </source>
</evidence>
<sequence>MVCSSGLLAVLLMILESTRPGLPSPLRPICDLRVLDRFIKEARDTEATMRGCREGCSLGEPLAVPLTSVDFAVWEKKDFAEQAREVQAGLWLLGQAIGSARASVTNTALHSLIDSSSRNIHSIGQVLHSLNIQEYTPSTGLSGGEDTWHVSTVSELFQVQTNFLRGKVRLLLSTAPACNRDGS</sequence>
<keyword evidence="10" id="KW-0325">Glycoprotein</keyword>
<dbReference type="PROSITE" id="PS00817">
    <property type="entry name" value="EPO_TPO"/>
    <property type="match status" value="1"/>
</dbReference>
<evidence type="ECO:0000256" key="11">
    <source>
        <dbReference type="PIRNR" id="PIRNR001951"/>
    </source>
</evidence>
<dbReference type="InterPro" id="IPR009079">
    <property type="entry name" value="4_helix_cytokine-like_core"/>
</dbReference>
<keyword evidence="7 13" id="KW-0732">Signal</keyword>
<keyword evidence="15" id="KW-1185">Reference proteome</keyword>
<comment type="function">
    <text evidence="1">Hormone involved in the regulation of erythrocyte proliferation and differentiation and the maintenance of a physiological level of circulating erythrocyte mass. Binds to EPOR leading to EPOR dimerization and JAK2 activation thereby activating specific downstream effectors, including STAT1 and STAT3.</text>
</comment>
<dbReference type="EMBL" id="JAFDVH010000014">
    <property type="protein sequence ID" value="KAG7465304.1"/>
    <property type="molecule type" value="Genomic_DNA"/>
</dbReference>
<feature type="disulfide bond" evidence="12">
    <location>
        <begin position="30"/>
        <end position="178"/>
    </location>
</feature>
<evidence type="ECO:0000256" key="9">
    <source>
        <dbReference type="ARBA" id="ARBA00023157"/>
    </source>
</evidence>
<keyword evidence="6 11" id="KW-0372">Hormone</keyword>
<comment type="function">
    <text evidence="11">Erythropoietin is the principal hormone involved in the regulation of erythrocyte differentiation and the maintenance of a physiological level of circulating erythrocyte mass.</text>
</comment>
<dbReference type="Pfam" id="PF00758">
    <property type="entry name" value="EPO_TPO"/>
    <property type="match status" value="1"/>
</dbReference>
<evidence type="ECO:0000256" key="6">
    <source>
        <dbReference type="ARBA" id="ARBA00022702"/>
    </source>
</evidence>
<keyword evidence="5 11" id="KW-0964">Secreted</keyword>
<feature type="chain" id="PRO_5039118153" description="Erythropoietin" evidence="13">
    <location>
        <begin position="24"/>
        <end position="183"/>
    </location>
</feature>
<reference evidence="14" key="1">
    <citation type="submission" date="2021-01" db="EMBL/GenBank/DDBJ databases">
        <authorList>
            <person name="Zahm M."/>
            <person name="Roques C."/>
            <person name="Cabau C."/>
            <person name="Klopp C."/>
            <person name="Donnadieu C."/>
            <person name="Jouanno E."/>
            <person name="Lampietro C."/>
            <person name="Louis A."/>
            <person name="Herpin A."/>
            <person name="Echchiki A."/>
            <person name="Berthelot C."/>
            <person name="Parey E."/>
            <person name="Roest-Crollius H."/>
            <person name="Braasch I."/>
            <person name="Postlethwait J."/>
            <person name="Bobe J."/>
            <person name="Montfort J."/>
            <person name="Bouchez O."/>
            <person name="Begum T."/>
            <person name="Mejri S."/>
            <person name="Adams A."/>
            <person name="Chen W.-J."/>
            <person name="Guiguen Y."/>
        </authorList>
    </citation>
    <scope>NUCLEOTIDE SEQUENCE</scope>
    <source>
        <strain evidence="14">YG-15Mar2019-1</strain>
        <tissue evidence="14">Brain</tissue>
    </source>
</reference>
<dbReference type="InterPro" id="IPR019767">
    <property type="entry name" value="EPO/TPO_CS"/>
</dbReference>
<keyword evidence="9 12" id="KW-1015">Disulfide bond</keyword>
<evidence type="ECO:0000256" key="12">
    <source>
        <dbReference type="PIRSR" id="PIRSR001951-1"/>
    </source>
</evidence>
<dbReference type="InterPro" id="IPR001323">
    <property type="entry name" value="EPO_TPO"/>
</dbReference>
<evidence type="ECO:0000256" key="10">
    <source>
        <dbReference type="ARBA" id="ARBA00023180"/>
    </source>
</evidence>
<evidence type="ECO:0000256" key="2">
    <source>
        <dbReference type="ARBA" id="ARBA00004613"/>
    </source>
</evidence>
<feature type="signal peptide" evidence="13">
    <location>
        <begin position="1"/>
        <end position="23"/>
    </location>
</feature>
<name>A0A9D3T109_MEGAT</name>
<dbReference type="GO" id="GO:0005615">
    <property type="term" value="C:extracellular space"/>
    <property type="evidence" value="ECO:0007669"/>
    <property type="project" value="TreeGrafter"/>
</dbReference>
<dbReference type="GO" id="GO:0043249">
    <property type="term" value="P:erythrocyte maturation"/>
    <property type="evidence" value="ECO:0007669"/>
    <property type="project" value="UniProtKB-UniRule"/>
</dbReference>
<evidence type="ECO:0000256" key="1">
    <source>
        <dbReference type="ARBA" id="ARBA00002679"/>
    </source>
</evidence>
<evidence type="ECO:0000313" key="15">
    <source>
        <dbReference type="Proteomes" id="UP001046870"/>
    </source>
</evidence>
<organism evidence="14 15">
    <name type="scientific">Megalops atlanticus</name>
    <name type="common">Tarpon</name>
    <name type="synonym">Clupea gigantea</name>
    <dbReference type="NCBI Taxonomy" id="7932"/>
    <lineage>
        <taxon>Eukaryota</taxon>
        <taxon>Metazoa</taxon>
        <taxon>Chordata</taxon>
        <taxon>Craniata</taxon>
        <taxon>Vertebrata</taxon>
        <taxon>Euteleostomi</taxon>
        <taxon>Actinopterygii</taxon>
        <taxon>Neopterygii</taxon>
        <taxon>Teleostei</taxon>
        <taxon>Elopiformes</taxon>
        <taxon>Megalopidae</taxon>
        <taxon>Megalops</taxon>
    </lineage>
</organism>
<dbReference type="SUPFAM" id="SSF47266">
    <property type="entry name" value="4-helical cytokines"/>
    <property type="match status" value="1"/>
</dbReference>
<comment type="subcellular location">
    <subcellularLocation>
        <location evidence="2 11">Secreted</location>
    </subcellularLocation>
</comment>
<dbReference type="Proteomes" id="UP001046870">
    <property type="component" value="Chromosome 14"/>
</dbReference>
<evidence type="ECO:0000313" key="14">
    <source>
        <dbReference type="EMBL" id="KAG7465304.1"/>
    </source>
</evidence>
<dbReference type="PRINTS" id="PR00272">
    <property type="entry name" value="ERYTHROPTN"/>
</dbReference>